<dbReference type="Gene3D" id="3.40.50.150">
    <property type="entry name" value="Vaccinia Virus protein VP39"/>
    <property type="match status" value="1"/>
</dbReference>
<dbReference type="Proteomes" id="UP001597453">
    <property type="component" value="Unassembled WGS sequence"/>
</dbReference>
<organism evidence="6 7">
    <name type="scientific">Gulosibacter bifidus</name>
    <dbReference type="NCBI Taxonomy" id="272239"/>
    <lineage>
        <taxon>Bacteria</taxon>
        <taxon>Bacillati</taxon>
        <taxon>Actinomycetota</taxon>
        <taxon>Actinomycetes</taxon>
        <taxon>Micrococcales</taxon>
        <taxon>Microbacteriaceae</taxon>
        <taxon>Gulosibacter</taxon>
    </lineage>
</organism>
<dbReference type="EMBL" id="JBHUNF010000003">
    <property type="protein sequence ID" value="MFD2674881.1"/>
    <property type="molecule type" value="Genomic_DNA"/>
</dbReference>
<evidence type="ECO:0000313" key="7">
    <source>
        <dbReference type="Proteomes" id="UP001597453"/>
    </source>
</evidence>
<evidence type="ECO:0000259" key="4">
    <source>
        <dbReference type="Pfam" id="PF01555"/>
    </source>
</evidence>
<feature type="domain" description="DNA methylase N-4/N-6" evidence="4">
    <location>
        <begin position="195"/>
        <end position="516"/>
    </location>
</feature>
<gene>
    <name evidence="6" type="ORF">ACFSUQ_06160</name>
</gene>
<accession>A0ABW5RIE9</accession>
<dbReference type="Pfam" id="PF12564">
    <property type="entry name" value="TypeIII_RM_meth"/>
    <property type="match status" value="1"/>
</dbReference>
<dbReference type="InterPro" id="IPR022221">
    <property type="entry name" value="TypeIII_RM_meth"/>
</dbReference>
<dbReference type="InterPro" id="IPR002941">
    <property type="entry name" value="DNA_methylase_N4/N6"/>
</dbReference>
<feature type="domain" description="Type III restriction/modification enzyme methylation subunit" evidence="5">
    <location>
        <begin position="37"/>
        <end position="92"/>
    </location>
</feature>
<name>A0ABW5RIE9_9MICO</name>
<dbReference type="GO" id="GO:0032259">
    <property type="term" value="P:methylation"/>
    <property type="evidence" value="ECO:0007669"/>
    <property type="project" value="UniProtKB-KW"/>
</dbReference>
<evidence type="ECO:0000256" key="3">
    <source>
        <dbReference type="ARBA" id="ARBA00022679"/>
    </source>
</evidence>
<keyword evidence="7" id="KW-1185">Reference proteome</keyword>
<dbReference type="InterPro" id="IPR029063">
    <property type="entry name" value="SAM-dependent_MTases_sf"/>
</dbReference>
<evidence type="ECO:0000313" key="6">
    <source>
        <dbReference type="EMBL" id="MFD2674881.1"/>
    </source>
</evidence>
<comment type="similarity">
    <text evidence="1">Belongs to the N(4)/N(6)-methyltransferase family.</text>
</comment>
<evidence type="ECO:0000259" key="5">
    <source>
        <dbReference type="Pfam" id="PF12564"/>
    </source>
</evidence>
<keyword evidence="2 6" id="KW-0489">Methyltransferase</keyword>
<dbReference type="RefSeq" id="WP_066056320.1">
    <property type="nucleotide sequence ID" value="NZ_JBHUNF010000003.1"/>
</dbReference>
<proteinExistence type="inferred from homology"/>
<evidence type="ECO:0000256" key="2">
    <source>
        <dbReference type="ARBA" id="ARBA00022603"/>
    </source>
</evidence>
<reference evidence="7" key="1">
    <citation type="journal article" date="2019" name="Int. J. Syst. Evol. Microbiol.">
        <title>The Global Catalogue of Microorganisms (GCM) 10K type strain sequencing project: providing services to taxonomists for standard genome sequencing and annotation.</title>
        <authorList>
            <consortium name="The Broad Institute Genomics Platform"/>
            <consortium name="The Broad Institute Genome Sequencing Center for Infectious Disease"/>
            <person name="Wu L."/>
            <person name="Ma J."/>
        </authorList>
    </citation>
    <scope>NUCLEOTIDE SEQUENCE [LARGE SCALE GENOMIC DNA]</scope>
    <source>
        <strain evidence="7">TISTR 1511</strain>
    </source>
</reference>
<dbReference type="PROSITE" id="PS00092">
    <property type="entry name" value="N6_MTASE"/>
    <property type="match status" value="1"/>
</dbReference>
<dbReference type="InterPro" id="IPR002052">
    <property type="entry name" value="DNA_methylase_N6_adenine_CS"/>
</dbReference>
<dbReference type="PRINTS" id="PR00508">
    <property type="entry name" value="S21N4MTFRASE"/>
</dbReference>
<dbReference type="GO" id="GO:0008168">
    <property type="term" value="F:methyltransferase activity"/>
    <property type="evidence" value="ECO:0007669"/>
    <property type="project" value="UniProtKB-KW"/>
</dbReference>
<dbReference type="Pfam" id="PF01555">
    <property type="entry name" value="N6_N4_Mtase"/>
    <property type="match status" value="1"/>
</dbReference>
<evidence type="ECO:0000256" key="1">
    <source>
        <dbReference type="ARBA" id="ARBA00006594"/>
    </source>
</evidence>
<dbReference type="InterPro" id="IPR001091">
    <property type="entry name" value="RM_Methyltransferase"/>
</dbReference>
<protein>
    <submittedName>
        <fullName evidence="6">DNA methyltransferase</fullName>
    </submittedName>
</protein>
<comment type="caution">
    <text evidence="6">The sequence shown here is derived from an EMBL/GenBank/DDBJ whole genome shotgun (WGS) entry which is preliminary data.</text>
</comment>
<keyword evidence="3" id="KW-0808">Transferase</keyword>
<sequence length="649" mass="73766">MNFLQELEAVLKSDERFVSQDGQLLKPRVRDAVSQLDATLIRSLAAAPILKEHFFKIVDGITIFDQEKFMWVVNSKEFLPDSYTAYRNKIGLSANDHDLISASSEVTLVWPYKDCVLEGGQDKEDERRDEVFYNETLAPDEVARLLAPKAFCNATRYTAEGEERLTEFDENENLLIKGNNLLALSSLLERYEGQVKCIYIDPPYNTGSDSFGYNDRFSRSSWLVFMKNRLELARKLLSQDGVILIQCSFHQYPYLRVVADEIFSEQCHQFDMNTLVRHPDRSLTGDKRFNDVVEYTLIYSKSPSFEVPKREIKKTTDDYQYDFEFLGEPNDQLTLAGKSVKVYFPDRVQKTRSVGHAGGLKSMSIRGSIREKNSSGRFYVAHLEPFIDKYPKGTVFAVPNMGDDGRDFRIFELPQGNNKNGFYYPGQPLSSDVTLKPYPNFVDFVKEYNIVNSEGGVSFRNGKKPEAYIQFYLEMFSQPGHLVMDFHLGSGTTAAVAHKLGRRYIGVEQMEYIQTITVPRLRAVIDGEQSGVSKAHNWKGGGSFVYVELAEQGEELMRRLEDAHGTADVAAVLDRATERGLLRPSVLPSELKGTATDFESLTVERQRQIVAELIDKNRLYINASDVDDEELGLSEGDIAFTKSFYKKGE</sequence>
<dbReference type="SUPFAM" id="SSF53335">
    <property type="entry name" value="S-adenosyl-L-methionine-dependent methyltransferases"/>
    <property type="match status" value="1"/>
</dbReference>